<gene>
    <name evidence="1" type="ORF">AWW66_17815</name>
</gene>
<dbReference type="RefSeq" id="WP_067367464.1">
    <property type="nucleotide sequence ID" value="NZ_JBIUBN010000014.1"/>
</dbReference>
<protein>
    <submittedName>
        <fullName evidence="1">Uncharacterized protein</fullName>
    </submittedName>
</protein>
<dbReference type="EMBL" id="LRQV01000063">
    <property type="protein sequence ID" value="KXK60671.1"/>
    <property type="molecule type" value="Genomic_DNA"/>
</dbReference>
<evidence type="ECO:0000313" key="1">
    <source>
        <dbReference type="EMBL" id="KXK60671.1"/>
    </source>
</evidence>
<organism evidence="1 2">
    <name type="scientific">Micromonospora rosaria</name>
    <dbReference type="NCBI Taxonomy" id="47874"/>
    <lineage>
        <taxon>Bacteria</taxon>
        <taxon>Bacillati</taxon>
        <taxon>Actinomycetota</taxon>
        <taxon>Actinomycetes</taxon>
        <taxon>Micromonosporales</taxon>
        <taxon>Micromonosporaceae</taxon>
        <taxon>Micromonospora</taxon>
    </lineage>
</organism>
<evidence type="ECO:0000313" key="2">
    <source>
        <dbReference type="Proteomes" id="UP000070620"/>
    </source>
</evidence>
<dbReference type="OrthoDB" id="3400966at2"/>
<proteinExistence type="predicted"/>
<comment type="caution">
    <text evidence="1">The sequence shown here is derived from an EMBL/GenBank/DDBJ whole genome shotgun (WGS) entry which is preliminary data.</text>
</comment>
<keyword evidence="2" id="KW-1185">Reference proteome</keyword>
<dbReference type="AlphaFoldDB" id="A0A136PQI4"/>
<reference evidence="1 2" key="1">
    <citation type="submission" date="2016-01" db="EMBL/GenBank/DDBJ databases">
        <title>Whole genome sequence and analysis of Micromonospora rosaria DSM 803, which can produce antibacterial substance rosamicin.</title>
        <authorList>
            <person name="Yang H."/>
            <person name="He X."/>
            <person name="Zhu D."/>
        </authorList>
    </citation>
    <scope>NUCLEOTIDE SEQUENCE [LARGE SCALE GENOMIC DNA]</scope>
    <source>
        <strain evidence="1 2">DSM 803</strain>
    </source>
</reference>
<dbReference type="Proteomes" id="UP000070620">
    <property type="component" value="Unassembled WGS sequence"/>
</dbReference>
<accession>A0A136PQI4</accession>
<sequence>MTRAPANLLAVRSLLLTYLNTDPARVREDDLEPAEVGIVGDASHRGGYHCGSDRVVPNDYSVVESPRDRNGLTIDASALDVGWFAIRSGGSTHDLRTFSRWCVAQCVAGTADTRDIREIIYSPDGTTVRRWDRLGRRSTGDNSHRWHTHVSFFRDATKAGRNQTPLFRRYLSTIGLIQEDDMPSAAEVAKYLMEQYRTPDGRTLAGSLDALLRPDGGNTLGRQVTRSDTVPAVRPPYHNSDYGDPANPTVGNKEWTVGYTLQTIAETGRATRAQVAEVLALIAQLTGRDPVDEPTIVAGVLAGLSPAAIAAAIPTDLARQVADELGRRFSGGGSTPQAA</sequence>
<name>A0A136PQI4_9ACTN</name>